<evidence type="ECO:0000313" key="2">
    <source>
        <dbReference type="Proteomes" id="UP000295293"/>
    </source>
</evidence>
<name>A0A4R6YPE1_9GAMM</name>
<protein>
    <submittedName>
        <fullName evidence="1">Uncharacterized protein</fullName>
    </submittedName>
</protein>
<proteinExistence type="predicted"/>
<gene>
    <name evidence="1" type="ORF">DFR29_11534</name>
</gene>
<dbReference type="RefSeq" id="WP_133820647.1">
    <property type="nucleotide sequence ID" value="NZ_SNZH01000015.1"/>
</dbReference>
<dbReference type="EMBL" id="SNZH01000015">
    <property type="protein sequence ID" value="TDR39646.1"/>
    <property type="molecule type" value="Genomic_DNA"/>
</dbReference>
<evidence type="ECO:0000313" key="1">
    <source>
        <dbReference type="EMBL" id="TDR39646.1"/>
    </source>
</evidence>
<accession>A0A4R6YPE1</accession>
<sequence>MAHLRIAFKTNETVRPAFWFISRGPDLYWSGFDRMVGAAHANTAHGLTVAQKPSRGDPPIKMSYHSSGEFHARGSGHDSGAIPWRSTRDIARPYRIATVLTRWPTLYAPSSRNLNKGGARSLTLTLPATLFHRRLYVEFFLGRRGTHPLPSSLLVGNPQDAPVAMEPLDEGLVLAIRLFRLPECVSIHPDDPKLDFWINGNDESNTAI</sequence>
<reference evidence="1 2" key="1">
    <citation type="submission" date="2019-03" db="EMBL/GenBank/DDBJ databases">
        <title>Genomic Encyclopedia of Type Strains, Phase IV (KMG-IV): sequencing the most valuable type-strain genomes for metagenomic binning, comparative biology and taxonomic classification.</title>
        <authorList>
            <person name="Goeker M."/>
        </authorList>
    </citation>
    <scope>NUCLEOTIDE SEQUENCE [LARGE SCALE GENOMIC DNA]</scope>
    <source>
        <strain evidence="1 2">DSM 21667</strain>
    </source>
</reference>
<keyword evidence="2" id="KW-1185">Reference proteome</keyword>
<organism evidence="1 2">
    <name type="scientific">Tahibacter aquaticus</name>
    <dbReference type="NCBI Taxonomy" id="520092"/>
    <lineage>
        <taxon>Bacteria</taxon>
        <taxon>Pseudomonadati</taxon>
        <taxon>Pseudomonadota</taxon>
        <taxon>Gammaproteobacteria</taxon>
        <taxon>Lysobacterales</taxon>
        <taxon>Rhodanobacteraceae</taxon>
        <taxon>Tahibacter</taxon>
    </lineage>
</organism>
<comment type="caution">
    <text evidence="1">The sequence shown here is derived from an EMBL/GenBank/DDBJ whole genome shotgun (WGS) entry which is preliminary data.</text>
</comment>
<dbReference type="AlphaFoldDB" id="A0A4R6YPE1"/>
<dbReference type="Proteomes" id="UP000295293">
    <property type="component" value="Unassembled WGS sequence"/>
</dbReference>